<organism evidence="3 4">
    <name type="scientific">Pseudonocardia parietis</name>
    <dbReference type="NCBI Taxonomy" id="570936"/>
    <lineage>
        <taxon>Bacteria</taxon>
        <taxon>Bacillati</taxon>
        <taxon>Actinomycetota</taxon>
        <taxon>Actinomycetes</taxon>
        <taxon>Pseudonocardiales</taxon>
        <taxon>Pseudonocardiaceae</taxon>
        <taxon>Pseudonocardia</taxon>
    </lineage>
</organism>
<dbReference type="EMBL" id="JAGINU010000001">
    <property type="protein sequence ID" value="MBP2370323.1"/>
    <property type="molecule type" value="Genomic_DNA"/>
</dbReference>
<evidence type="ECO:0000259" key="2">
    <source>
        <dbReference type="Pfam" id="PF06172"/>
    </source>
</evidence>
<dbReference type="Proteomes" id="UP001519295">
    <property type="component" value="Unassembled WGS sequence"/>
</dbReference>
<dbReference type="Gene3D" id="2.60.120.10">
    <property type="entry name" value="Jelly Rolls"/>
    <property type="match status" value="1"/>
</dbReference>
<sequence length="159" mass="16746">MSRPDLAAALDLSPHPEGGWYRRTWTSPVSVETAHGTRPSATAILYLLDAPGRWHRVRSAELWCRHSGEAELVLGGDGDAPGAETVLRLGAPAPASDTPDRSAPASGGPGISAGPGAPALPQWEVPADVWQRAHPLGDEPVLVTCVVSPGFAFEDFELR</sequence>
<feature type="region of interest" description="Disordered" evidence="1">
    <location>
        <begin position="90"/>
        <end position="120"/>
    </location>
</feature>
<proteinExistence type="predicted"/>
<name>A0ABS4W2I6_9PSEU</name>
<dbReference type="InterPro" id="IPR039935">
    <property type="entry name" value="YML079W-like"/>
</dbReference>
<evidence type="ECO:0000313" key="3">
    <source>
        <dbReference type="EMBL" id="MBP2370323.1"/>
    </source>
</evidence>
<dbReference type="InterPro" id="IPR009327">
    <property type="entry name" value="Cupin_DUF985"/>
</dbReference>
<dbReference type="PANTHER" id="PTHR33387">
    <property type="entry name" value="RMLC-LIKE JELLY ROLL FOLD PROTEIN"/>
    <property type="match status" value="1"/>
</dbReference>
<dbReference type="SUPFAM" id="SSF51182">
    <property type="entry name" value="RmlC-like cupins"/>
    <property type="match status" value="1"/>
</dbReference>
<protein>
    <submittedName>
        <fullName evidence="3">Cupin superfamily sugar epimerase</fullName>
    </submittedName>
</protein>
<comment type="caution">
    <text evidence="3">The sequence shown here is derived from an EMBL/GenBank/DDBJ whole genome shotgun (WGS) entry which is preliminary data.</text>
</comment>
<keyword evidence="4" id="KW-1185">Reference proteome</keyword>
<dbReference type="InterPro" id="IPR011051">
    <property type="entry name" value="RmlC_Cupin_sf"/>
</dbReference>
<dbReference type="Pfam" id="PF06172">
    <property type="entry name" value="Cupin_5"/>
    <property type="match status" value="1"/>
</dbReference>
<feature type="domain" description="DUF985" evidence="2">
    <location>
        <begin position="6"/>
        <end position="158"/>
    </location>
</feature>
<accession>A0ABS4W2I6</accession>
<evidence type="ECO:0000313" key="4">
    <source>
        <dbReference type="Proteomes" id="UP001519295"/>
    </source>
</evidence>
<reference evidence="3 4" key="1">
    <citation type="submission" date="2021-03" db="EMBL/GenBank/DDBJ databases">
        <title>Sequencing the genomes of 1000 actinobacteria strains.</title>
        <authorList>
            <person name="Klenk H.-P."/>
        </authorList>
    </citation>
    <scope>NUCLEOTIDE SEQUENCE [LARGE SCALE GENOMIC DNA]</scope>
    <source>
        <strain evidence="3 4">DSM 45256</strain>
    </source>
</reference>
<dbReference type="PANTHER" id="PTHR33387:SF3">
    <property type="entry name" value="DUF985 DOMAIN-CONTAINING PROTEIN"/>
    <property type="match status" value="1"/>
</dbReference>
<dbReference type="InterPro" id="IPR014710">
    <property type="entry name" value="RmlC-like_jellyroll"/>
</dbReference>
<dbReference type="RefSeq" id="WP_210033472.1">
    <property type="nucleotide sequence ID" value="NZ_JAGINU010000001.1"/>
</dbReference>
<gene>
    <name evidence="3" type="ORF">JOF36_006019</name>
</gene>
<dbReference type="CDD" id="cd06121">
    <property type="entry name" value="cupin_YML079wp"/>
    <property type="match status" value="1"/>
</dbReference>
<evidence type="ECO:0000256" key="1">
    <source>
        <dbReference type="SAM" id="MobiDB-lite"/>
    </source>
</evidence>